<dbReference type="AlphaFoldDB" id="A0A917W5G3"/>
<comment type="caution">
    <text evidence="2">The sequence shown here is derived from an EMBL/GenBank/DDBJ whole genome shotgun (WGS) entry which is preliminary data.</text>
</comment>
<reference evidence="2" key="2">
    <citation type="submission" date="2020-09" db="EMBL/GenBank/DDBJ databases">
        <authorList>
            <person name="Sun Q."/>
            <person name="Zhou Y."/>
        </authorList>
    </citation>
    <scope>NUCLEOTIDE SEQUENCE</scope>
    <source>
        <strain evidence="2">CGMCC 4.7306</strain>
    </source>
</reference>
<dbReference type="EMBL" id="BMMZ01000008">
    <property type="protein sequence ID" value="GGL70618.1"/>
    <property type="molecule type" value="Genomic_DNA"/>
</dbReference>
<reference evidence="2" key="1">
    <citation type="journal article" date="2014" name="Int. J. Syst. Evol. Microbiol.">
        <title>Complete genome sequence of Corynebacterium casei LMG S-19264T (=DSM 44701T), isolated from a smear-ripened cheese.</title>
        <authorList>
            <consortium name="US DOE Joint Genome Institute (JGI-PGF)"/>
            <person name="Walter F."/>
            <person name="Albersmeier A."/>
            <person name="Kalinowski J."/>
            <person name="Ruckert C."/>
        </authorList>
    </citation>
    <scope>NUCLEOTIDE SEQUENCE</scope>
    <source>
        <strain evidence="2">CGMCC 4.7306</strain>
    </source>
</reference>
<accession>A0A917W5G3</accession>
<keyword evidence="3" id="KW-1185">Reference proteome</keyword>
<dbReference type="InterPro" id="IPR010093">
    <property type="entry name" value="SinI_DNA-bd"/>
</dbReference>
<dbReference type="Proteomes" id="UP000613840">
    <property type="component" value="Unassembled WGS sequence"/>
</dbReference>
<proteinExistence type="predicted"/>
<protein>
    <recommendedName>
        <fullName evidence="1">Helix-turn-helix domain-containing protein</fullName>
    </recommendedName>
</protein>
<evidence type="ECO:0000313" key="2">
    <source>
        <dbReference type="EMBL" id="GGL70618.1"/>
    </source>
</evidence>
<dbReference type="Pfam" id="PF12728">
    <property type="entry name" value="HTH_17"/>
    <property type="match status" value="1"/>
</dbReference>
<evidence type="ECO:0000313" key="3">
    <source>
        <dbReference type="Proteomes" id="UP000613840"/>
    </source>
</evidence>
<dbReference type="InterPro" id="IPR009061">
    <property type="entry name" value="DNA-bd_dom_put_sf"/>
</dbReference>
<name>A0A917W5G3_9ACTN</name>
<dbReference type="InterPro" id="IPR041657">
    <property type="entry name" value="HTH_17"/>
</dbReference>
<sequence length="63" mass="7145">MVQHTVVPVLYTVGEAAEALRLSRSVIYELIRSGRLRTVKQGRRRLVPVHALDEYVESLGSLR</sequence>
<dbReference type="GO" id="GO:0003677">
    <property type="term" value="F:DNA binding"/>
    <property type="evidence" value="ECO:0007669"/>
    <property type="project" value="InterPro"/>
</dbReference>
<evidence type="ECO:0000259" key="1">
    <source>
        <dbReference type="Pfam" id="PF12728"/>
    </source>
</evidence>
<dbReference type="NCBIfam" id="TIGR01764">
    <property type="entry name" value="excise"/>
    <property type="match status" value="1"/>
</dbReference>
<feature type="domain" description="Helix-turn-helix" evidence="1">
    <location>
        <begin position="10"/>
        <end position="58"/>
    </location>
</feature>
<organism evidence="2 3">
    <name type="scientific">Microlunatus endophyticus</name>
    <dbReference type="NCBI Taxonomy" id="1716077"/>
    <lineage>
        <taxon>Bacteria</taxon>
        <taxon>Bacillati</taxon>
        <taxon>Actinomycetota</taxon>
        <taxon>Actinomycetes</taxon>
        <taxon>Propionibacteriales</taxon>
        <taxon>Propionibacteriaceae</taxon>
        <taxon>Microlunatus</taxon>
    </lineage>
</organism>
<gene>
    <name evidence="2" type="ORF">GCM10011575_31360</name>
</gene>
<dbReference type="RefSeq" id="WP_188896324.1">
    <property type="nucleotide sequence ID" value="NZ_BMMZ01000008.1"/>
</dbReference>
<dbReference type="SUPFAM" id="SSF46955">
    <property type="entry name" value="Putative DNA-binding domain"/>
    <property type="match status" value="1"/>
</dbReference>